<dbReference type="EMBL" id="CM056779">
    <property type="protein sequence ID" value="KAJ8719876.1"/>
    <property type="molecule type" value="Genomic_DNA"/>
</dbReference>
<proteinExistence type="predicted"/>
<evidence type="ECO:0000313" key="2">
    <source>
        <dbReference type="Proteomes" id="UP001231649"/>
    </source>
</evidence>
<comment type="caution">
    <text evidence="1">The sequence shown here is derived from an EMBL/GenBank/DDBJ whole genome shotgun (WGS) entry which is preliminary data.</text>
</comment>
<sequence>MIKRYRKMLDEPNMSDKTLLLSVEDLICRAFGSNTTNAVNFKLIQTVMLILARQLRLLEQDVEIKFDDMGFDFDAGSPYYESDDEYSVDYYDNYTDDEPHSRRSSPLPEKRGGRGAVKEGSKKRAEKEREEKGEIKDGSDKGTKKDRREKKEKGERVDKSEKGENKKRLYKDRKRGSKDRESSSPDRGTNEDYDETKERDGRGMRRGGRRKRGEDDKVESGERDGYGRRRGGPSKRGVDVEDEGGELDRYGRRHDGRHDGRSRRSEDDEEESGKSVGHGRRRDGKKRGGEDNEGLSGERDGQGRRQGGRKRKPEDDRQEGEERDGRDRAQGGRKTRSEDDGQEGGERDGLGRRVGGRRRGGEDDGDEADQREDRRHEQSKDRVREDRTHGERRGDYDRDDRGQRHGVGREGSRTSITVTEGPRTGGGGGTVLIAQREPTPQGGRVARVGSIEVVTASQFALLARAVKQLEKATGPLPVPELPDNEQLREDVLKGRASLSDTMEAVQLNARVQAAEEGLSRMAGLLTQLTAAGALPMDFASRIGDLHTELKKSQAQAGLERRGFPFGDRPGPRTVPTRIAEDDEYDESETGSAGPDSKRAEGVKLEAGGPGGGAVPLSYDNMPVTHNDMQVMLEQMKAALSKEIQAMTARANHSADIASSTSRTVSEKLGIALAIDERISSLFSQTADYAEQLSGFDTGLASQMASFQEQMEVMRSDLRGGIELLNSANNNAETAAVLELTERYETLTIELAGTVHLHNNLTLVEQQISDEQKNLMECIEMLREQKADREEVIDCLRDKVDVADLTGLLNETDFAQARFEIEKRIEKSYSKFQKQDERWQLVMKDLTRITDHKAELVSLIAFKHRAEKELNMIREELHHLETLLGEPKAALLMRKLAVNAACGACLTPAMMVPTDATYGKPATLPGLRPAPVGAEDPCQVDVKLRPADTRRHICHRWVGGSHTLVSGHVAHQKAAQSHPEPISTKKYEAYGTDGKLYMMEEESQPCEECNKGSAGDADGLHPCPSPTGSGDRALELVGSNHGPPSPRSDHA</sequence>
<reference evidence="1" key="1">
    <citation type="submission" date="2023-03" db="EMBL/GenBank/DDBJ databases">
        <title>Chromosome-level genomes of two armyworms, Mythimna separata and Mythimna loreyi, provide insights into the biosynthesis and reception of sex pheromones.</title>
        <authorList>
            <person name="Zhao H."/>
        </authorList>
    </citation>
    <scope>NUCLEOTIDE SEQUENCE</scope>
    <source>
        <strain evidence="1">BeijingLab</strain>
    </source>
</reference>
<keyword evidence="2" id="KW-1185">Reference proteome</keyword>
<evidence type="ECO:0000313" key="1">
    <source>
        <dbReference type="EMBL" id="KAJ8719876.1"/>
    </source>
</evidence>
<name>A0ACC2QLP6_9NEOP</name>
<gene>
    <name evidence="1" type="ORF">PYW08_012051</name>
</gene>
<protein>
    <submittedName>
        <fullName evidence="1">Uncharacterized protein</fullName>
    </submittedName>
</protein>
<accession>A0ACC2QLP6</accession>
<dbReference type="Proteomes" id="UP001231649">
    <property type="component" value="Chromosome 3"/>
</dbReference>
<organism evidence="1 2">
    <name type="scientific">Mythimna loreyi</name>
    <dbReference type="NCBI Taxonomy" id="667449"/>
    <lineage>
        <taxon>Eukaryota</taxon>
        <taxon>Metazoa</taxon>
        <taxon>Ecdysozoa</taxon>
        <taxon>Arthropoda</taxon>
        <taxon>Hexapoda</taxon>
        <taxon>Insecta</taxon>
        <taxon>Pterygota</taxon>
        <taxon>Neoptera</taxon>
        <taxon>Endopterygota</taxon>
        <taxon>Lepidoptera</taxon>
        <taxon>Glossata</taxon>
        <taxon>Ditrysia</taxon>
        <taxon>Noctuoidea</taxon>
        <taxon>Noctuidae</taxon>
        <taxon>Noctuinae</taxon>
        <taxon>Hadenini</taxon>
        <taxon>Mythimna</taxon>
    </lineage>
</organism>